<comment type="similarity">
    <text evidence="3 10">Belongs to the iron/manganese superoxide dismutase family.</text>
</comment>
<evidence type="ECO:0000256" key="8">
    <source>
        <dbReference type="ARBA" id="ARBA00049204"/>
    </source>
</evidence>
<dbReference type="Gene3D" id="3.55.40.20">
    <property type="entry name" value="Iron/manganese superoxide dismutase, C-terminal domain"/>
    <property type="match status" value="1"/>
</dbReference>
<dbReference type="InterPro" id="IPR036324">
    <property type="entry name" value="Mn/Fe_SOD_N_sf"/>
</dbReference>
<keyword evidence="5 10" id="KW-0560">Oxidoreductase</keyword>
<feature type="domain" description="Manganese/iron superoxide dismutase N-terminal" evidence="11">
    <location>
        <begin position="25"/>
        <end position="103"/>
    </location>
</feature>
<protein>
    <recommendedName>
        <fullName evidence="10">Superoxide dismutase</fullName>
        <ecNumber evidence="10">1.15.1.1</ecNumber>
    </recommendedName>
</protein>
<dbReference type="EC" id="1.15.1.1" evidence="10"/>
<dbReference type="AlphaFoldDB" id="F0X0T4"/>
<dbReference type="FunFam" id="1.10.287.990:FF:000001">
    <property type="entry name" value="Superoxide dismutase"/>
    <property type="match status" value="1"/>
</dbReference>
<dbReference type="EMBL" id="FR824553">
    <property type="protein sequence ID" value="CCA27378.1"/>
    <property type="molecule type" value="Genomic_DNA"/>
</dbReference>
<evidence type="ECO:0000259" key="12">
    <source>
        <dbReference type="Pfam" id="PF02777"/>
    </source>
</evidence>
<proteinExistence type="inferred from homology"/>
<evidence type="ECO:0000256" key="3">
    <source>
        <dbReference type="ARBA" id="ARBA00008714"/>
    </source>
</evidence>
<dbReference type="Pfam" id="PF02777">
    <property type="entry name" value="Sod_Fe_C"/>
    <property type="match status" value="1"/>
</dbReference>
<comment type="function">
    <text evidence="10">Destroys radicals which are normally produced within the cells and which are toxic to biological systems.</text>
</comment>
<dbReference type="HOGENOM" id="CLU_031625_2_1_1"/>
<gene>
    <name evidence="13" type="primary">AlNc14C519G12028</name>
    <name evidence="13" type="ORF">ALNC14_135220</name>
</gene>
<dbReference type="FunFam" id="3.55.40.20:FF:000002">
    <property type="entry name" value="Superoxide dismutase"/>
    <property type="match status" value="1"/>
</dbReference>
<dbReference type="InterPro" id="IPR019833">
    <property type="entry name" value="Mn/Fe_SOD_BS"/>
</dbReference>
<comment type="cofactor">
    <cofactor evidence="2">
        <name>Fe cation</name>
        <dbReference type="ChEBI" id="CHEBI:24875"/>
    </cofactor>
</comment>
<dbReference type="PANTHER" id="PTHR11404:SF6">
    <property type="entry name" value="SUPEROXIDE DISMUTASE [MN], MITOCHONDRIAL"/>
    <property type="match status" value="1"/>
</dbReference>
<feature type="binding site" evidence="9">
    <location>
        <position position="96"/>
    </location>
    <ligand>
        <name>Mn(2+)</name>
        <dbReference type="ChEBI" id="CHEBI:29035"/>
    </ligand>
</feature>
<evidence type="ECO:0000256" key="5">
    <source>
        <dbReference type="ARBA" id="ARBA00023002"/>
    </source>
</evidence>
<dbReference type="Pfam" id="PF00081">
    <property type="entry name" value="Sod_Fe_N"/>
    <property type="match status" value="1"/>
</dbReference>
<dbReference type="InterPro" id="IPR019831">
    <property type="entry name" value="Mn/Fe_SOD_N"/>
</dbReference>
<feature type="binding site" evidence="9">
    <location>
        <position position="48"/>
    </location>
    <ligand>
        <name>Mn(2+)</name>
        <dbReference type="ChEBI" id="CHEBI:29035"/>
    </ligand>
</feature>
<name>F0X0T4_9STRA</name>
<dbReference type="InterPro" id="IPR050265">
    <property type="entry name" value="Fe/Mn_Superoxide_Dismutase"/>
</dbReference>
<evidence type="ECO:0000259" key="11">
    <source>
        <dbReference type="Pfam" id="PF00081"/>
    </source>
</evidence>
<evidence type="ECO:0000256" key="1">
    <source>
        <dbReference type="ARBA" id="ARBA00001936"/>
    </source>
</evidence>
<evidence type="ECO:0000256" key="7">
    <source>
        <dbReference type="ARBA" id="ARBA00023211"/>
    </source>
</evidence>
<comment type="catalytic activity">
    <reaction evidence="8 10">
        <text>2 superoxide + 2 H(+) = H2O2 + O2</text>
        <dbReference type="Rhea" id="RHEA:20696"/>
        <dbReference type="ChEBI" id="CHEBI:15378"/>
        <dbReference type="ChEBI" id="CHEBI:15379"/>
        <dbReference type="ChEBI" id="CHEBI:16240"/>
        <dbReference type="ChEBI" id="CHEBI:18421"/>
        <dbReference type="EC" id="1.15.1.1"/>
    </reaction>
</comment>
<dbReference type="PIRSF" id="PIRSF000349">
    <property type="entry name" value="SODismutase"/>
    <property type="match status" value="1"/>
</dbReference>
<dbReference type="SUPFAM" id="SSF54719">
    <property type="entry name" value="Fe,Mn superoxide dismutase (SOD), C-terminal domain"/>
    <property type="match status" value="1"/>
</dbReference>
<accession>F0X0T4</accession>
<dbReference type="GO" id="GO:0030145">
    <property type="term" value="F:manganese ion binding"/>
    <property type="evidence" value="ECO:0007669"/>
    <property type="project" value="TreeGrafter"/>
</dbReference>
<sequence length="220" mass="25140">MRSMKHSVATLRVLRNNTRGFSTVKLPDLPYDYSALEPVISGKIMELHHAKHHQTYVNGYNQALEQYHQAEEKKDHGKMIALQPALKFHGGGHINHSIFWTNLTPKDQATEPMGSLHEAISKEFGSLEAFKQLFNTKTVAIQGSGWGWLGYCKQQKRLVISTLPNQDPLATTGLVPLLGIDVWEHAYYLQYKNVRADYLKSIWQIINWKNVQERFQAAQA</sequence>
<evidence type="ECO:0000256" key="6">
    <source>
        <dbReference type="ARBA" id="ARBA00023004"/>
    </source>
</evidence>
<feature type="domain" description="Manganese/iron superoxide dismutase C-terminal" evidence="12">
    <location>
        <begin position="113"/>
        <end position="214"/>
    </location>
</feature>
<keyword evidence="7" id="KW-0464">Manganese</keyword>
<keyword evidence="4 9" id="KW-0479">Metal-binding</keyword>
<comment type="cofactor">
    <cofactor evidence="1">
        <name>Mn(2+)</name>
        <dbReference type="ChEBI" id="CHEBI:29035"/>
    </cofactor>
</comment>
<dbReference type="InterPro" id="IPR019832">
    <property type="entry name" value="Mn/Fe_SOD_C"/>
</dbReference>
<dbReference type="InterPro" id="IPR001189">
    <property type="entry name" value="Mn/Fe_SOD"/>
</dbReference>
<reference evidence="13" key="1">
    <citation type="journal article" date="2011" name="PLoS Biol.">
        <title>Gene gain and loss during evolution of obligate parasitism in the white rust pathogen of Arabidopsis thaliana.</title>
        <authorList>
            <person name="Kemen E."/>
            <person name="Gardiner A."/>
            <person name="Schultz-Larsen T."/>
            <person name="Kemen A.C."/>
            <person name="Balmuth A.L."/>
            <person name="Robert-Seilaniantz A."/>
            <person name="Bailey K."/>
            <person name="Holub E."/>
            <person name="Studholme D.J."/>
            <person name="Maclean D."/>
            <person name="Jones J.D."/>
        </authorList>
    </citation>
    <scope>NUCLEOTIDE SEQUENCE</scope>
</reference>
<evidence type="ECO:0000313" key="13">
    <source>
        <dbReference type="EMBL" id="CCA27378.1"/>
    </source>
</evidence>
<evidence type="ECO:0000256" key="10">
    <source>
        <dbReference type="RuleBase" id="RU000414"/>
    </source>
</evidence>
<organism evidence="13">
    <name type="scientific">Albugo laibachii Nc14</name>
    <dbReference type="NCBI Taxonomy" id="890382"/>
    <lineage>
        <taxon>Eukaryota</taxon>
        <taxon>Sar</taxon>
        <taxon>Stramenopiles</taxon>
        <taxon>Oomycota</taxon>
        <taxon>Peronosporomycetes</taxon>
        <taxon>Albuginales</taxon>
        <taxon>Albuginaceae</taxon>
        <taxon>Albugo</taxon>
    </lineage>
</organism>
<dbReference type="SUPFAM" id="SSF46609">
    <property type="entry name" value="Fe,Mn superoxide dismutase (SOD), N-terminal domain"/>
    <property type="match status" value="1"/>
</dbReference>
<dbReference type="PROSITE" id="PS00088">
    <property type="entry name" value="SOD_MN"/>
    <property type="match status" value="1"/>
</dbReference>
<keyword evidence="6" id="KW-0408">Iron</keyword>
<evidence type="ECO:0000256" key="4">
    <source>
        <dbReference type="ARBA" id="ARBA00022723"/>
    </source>
</evidence>
<feature type="binding site" evidence="9">
    <location>
        <position position="181"/>
    </location>
    <ligand>
        <name>Mn(2+)</name>
        <dbReference type="ChEBI" id="CHEBI:29035"/>
    </ligand>
</feature>
<feature type="binding site" evidence="9">
    <location>
        <position position="185"/>
    </location>
    <ligand>
        <name>Mn(2+)</name>
        <dbReference type="ChEBI" id="CHEBI:29035"/>
    </ligand>
</feature>
<dbReference type="PANTHER" id="PTHR11404">
    <property type="entry name" value="SUPEROXIDE DISMUTASE 2"/>
    <property type="match status" value="1"/>
</dbReference>
<evidence type="ECO:0000256" key="9">
    <source>
        <dbReference type="PIRSR" id="PIRSR000349-1"/>
    </source>
</evidence>
<reference evidence="13" key="2">
    <citation type="submission" date="2011-02" db="EMBL/GenBank/DDBJ databases">
        <authorList>
            <person name="MacLean D."/>
        </authorList>
    </citation>
    <scope>NUCLEOTIDE SEQUENCE</scope>
</reference>
<dbReference type="GO" id="GO:0005739">
    <property type="term" value="C:mitochondrion"/>
    <property type="evidence" value="ECO:0007669"/>
    <property type="project" value="TreeGrafter"/>
</dbReference>
<dbReference type="PRINTS" id="PR01703">
    <property type="entry name" value="MNSODISMTASE"/>
</dbReference>
<evidence type="ECO:0000256" key="2">
    <source>
        <dbReference type="ARBA" id="ARBA00001962"/>
    </source>
</evidence>
<dbReference type="GO" id="GO:0004784">
    <property type="term" value="F:superoxide dismutase activity"/>
    <property type="evidence" value="ECO:0007669"/>
    <property type="project" value="UniProtKB-EC"/>
</dbReference>
<dbReference type="InterPro" id="IPR036314">
    <property type="entry name" value="SOD_C_sf"/>
</dbReference>
<dbReference type="Gene3D" id="1.10.287.990">
    <property type="entry name" value="Fe,Mn superoxide dismutase (SOD) domain"/>
    <property type="match status" value="1"/>
</dbReference>